<proteinExistence type="predicted"/>
<accession>A0A498NRW7</accession>
<organism evidence="2 3">
    <name type="scientific">Labeo rohita</name>
    <name type="common">Indian major carp</name>
    <name type="synonym">Cyprinus rohita</name>
    <dbReference type="NCBI Taxonomy" id="84645"/>
    <lineage>
        <taxon>Eukaryota</taxon>
        <taxon>Metazoa</taxon>
        <taxon>Chordata</taxon>
        <taxon>Craniata</taxon>
        <taxon>Vertebrata</taxon>
        <taxon>Euteleostomi</taxon>
        <taxon>Actinopterygii</taxon>
        <taxon>Neopterygii</taxon>
        <taxon>Teleostei</taxon>
        <taxon>Ostariophysi</taxon>
        <taxon>Cypriniformes</taxon>
        <taxon>Cyprinidae</taxon>
        <taxon>Labeoninae</taxon>
        <taxon>Labeonini</taxon>
        <taxon>Labeo</taxon>
    </lineage>
</organism>
<reference evidence="2 3" key="1">
    <citation type="submission" date="2018-03" db="EMBL/GenBank/DDBJ databases">
        <title>Draft genome sequence of Rohu Carp (Labeo rohita).</title>
        <authorList>
            <person name="Das P."/>
            <person name="Kushwaha B."/>
            <person name="Joshi C.G."/>
            <person name="Kumar D."/>
            <person name="Nagpure N.S."/>
            <person name="Sahoo L."/>
            <person name="Das S.P."/>
            <person name="Bit A."/>
            <person name="Patnaik S."/>
            <person name="Meher P.K."/>
            <person name="Jayasankar P."/>
            <person name="Koringa P.G."/>
            <person name="Patel N.V."/>
            <person name="Hinsu A.T."/>
            <person name="Kumar R."/>
            <person name="Pandey M."/>
            <person name="Agarwal S."/>
            <person name="Srivastava S."/>
            <person name="Singh M."/>
            <person name="Iquebal M.A."/>
            <person name="Jaiswal S."/>
            <person name="Angadi U.B."/>
            <person name="Kumar N."/>
            <person name="Raza M."/>
            <person name="Shah T.M."/>
            <person name="Rai A."/>
            <person name="Jena J.K."/>
        </authorList>
    </citation>
    <scope>NUCLEOTIDE SEQUENCE [LARGE SCALE GENOMIC DNA]</scope>
    <source>
        <strain evidence="2">DASCIFA01</strain>
        <tissue evidence="2">Testis</tissue>
    </source>
</reference>
<comment type="caution">
    <text evidence="2">The sequence shown here is derived from an EMBL/GenBank/DDBJ whole genome shotgun (WGS) entry which is preliminary data.</text>
</comment>
<gene>
    <name evidence="2" type="ORF">ROHU_015007</name>
</gene>
<dbReference type="PANTHER" id="PTHR18460">
    <property type="entry name" value="TEL2 INTERACTING PROTEIN 1 TTI1 FAMILY MEMBER"/>
    <property type="match status" value="1"/>
</dbReference>
<dbReference type="EMBL" id="QBIY01011201">
    <property type="protein sequence ID" value="RXN34284.1"/>
    <property type="molecule type" value="Genomic_DNA"/>
</dbReference>
<keyword evidence="3" id="KW-1185">Reference proteome</keyword>
<evidence type="ECO:0000259" key="1">
    <source>
        <dbReference type="Pfam" id="PF24181"/>
    </source>
</evidence>
<feature type="domain" description="TTI1 C-terminal TPR" evidence="1">
    <location>
        <begin position="16"/>
        <end position="60"/>
    </location>
</feature>
<sequence length="114" mass="13035">MCLCLRTSLYFECVFAVEADLDRVIDACLPYLSCRQPIKLQEACLSVFRSLMDLDADLCWFSLNELCCPVMYEPPHPDLLPVTLTGSDKPRNQFTDNVLKLLQEFDPPQEQDAT</sequence>
<dbReference type="PANTHER" id="PTHR18460:SF3">
    <property type="entry name" value="TELO2-INTERACTING PROTEIN 1 HOMOLOG"/>
    <property type="match status" value="1"/>
</dbReference>
<dbReference type="Proteomes" id="UP000290572">
    <property type="component" value="Unassembled WGS sequence"/>
</dbReference>
<protein>
    <submittedName>
        <fullName evidence="2">TELO2-interacting 1-like protein</fullName>
    </submittedName>
</protein>
<evidence type="ECO:0000313" key="3">
    <source>
        <dbReference type="Proteomes" id="UP000290572"/>
    </source>
</evidence>
<dbReference type="Pfam" id="PF24181">
    <property type="entry name" value="TPR_TTI1_C"/>
    <property type="match status" value="1"/>
</dbReference>
<dbReference type="InterPro" id="IPR052587">
    <property type="entry name" value="TELO2-interacting_protein_1"/>
</dbReference>
<evidence type="ECO:0000313" key="2">
    <source>
        <dbReference type="EMBL" id="RXN34284.1"/>
    </source>
</evidence>
<dbReference type="STRING" id="84645.A0A498NRW7"/>
<name>A0A498NRW7_LABRO</name>
<dbReference type="AlphaFoldDB" id="A0A498NRW7"/>
<dbReference type="GO" id="GO:0005737">
    <property type="term" value="C:cytoplasm"/>
    <property type="evidence" value="ECO:0007669"/>
    <property type="project" value="TreeGrafter"/>
</dbReference>
<dbReference type="InterPro" id="IPR057567">
    <property type="entry name" value="TPR_TTI1_C"/>
</dbReference>